<reference evidence="4" key="2">
    <citation type="submission" date="2020-11" db="EMBL/GenBank/DDBJ databases">
        <authorList>
            <person name="McCartney M.A."/>
            <person name="Auch B."/>
            <person name="Kono T."/>
            <person name="Mallez S."/>
            <person name="Becker A."/>
            <person name="Gohl D.M."/>
            <person name="Silverstein K.A.T."/>
            <person name="Koren S."/>
            <person name="Bechman K.B."/>
            <person name="Herman A."/>
            <person name="Abrahante J.E."/>
            <person name="Garbe J."/>
        </authorList>
    </citation>
    <scope>NUCLEOTIDE SEQUENCE</scope>
    <source>
        <strain evidence="4">Duluth1</strain>
        <tissue evidence="4">Whole animal</tissue>
    </source>
</reference>
<keyword evidence="2" id="KW-0472">Membrane</keyword>
<evidence type="ECO:0000256" key="2">
    <source>
        <dbReference type="SAM" id="Phobius"/>
    </source>
</evidence>
<protein>
    <submittedName>
        <fullName evidence="4">Uncharacterized protein</fullName>
    </submittedName>
</protein>
<proteinExistence type="predicted"/>
<evidence type="ECO:0000313" key="5">
    <source>
        <dbReference type="Proteomes" id="UP000828390"/>
    </source>
</evidence>
<keyword evidence="2" id="KW-1133">Transmembrane helix</keyword>
<keyword evidence="2" id="KW-0812">Transmembrane</keyword>
<evidence type="ECO:0000256" key="1">
    <source>
        <dbReference type="SAM" id="MobiDB-lite"/>
    </source>
</evidence>
<name>A0A9D4BDC7_DREPO</name>
<keyword evidence="3" id="KW-0732">Signal</keyword>
<feature type="signal peptide" evidence="3">
    <location>
        <begin position="1"/>
        <end position="28"/>
    </location>
</feature>
<keyword evidence="5" id="KW-1185">Reference proteome</keyword>
<dbReference type="EMBL" id="JAIWYP010000046">
    <property type="protein sequence ID" value="KAH3691028.1"/>
    <property type="molecule type" value="Genomic_DNA"/>
</dbReference>
<feature type="region of interest" description="Disordered" evidence="1">
    <location>
        <begin position="96"/>
        <end position="160"/>
    </location>
</feature>
<sequence>MASLIKFSRSLLLVAFFLPLTPAPMTYGYEPFATNRRTSHFIHMFTTRFGSDFHNRSIAYTPEATSNTPNKLSALTSRLQNQSISQRELNVTRLLTTATNAPSTSLTPSTSRPTMATPPAIPSAATAPITPSPAHALSTSLTPSTTRPTIVTPPAIPSAATAPITPSPAHGGLGMVINILFAILVVVVAILLVITTRCLLSLKGSIEKATNYRKPEKIPL</sequence>
<reference evidence="4" key="1">
    <citation type="journal article" date="2019" name="bioRxiv">
        <title>The Genome of the Zebra Mussel, Dreissena polymorpha: A Resource for Invasive Species Research.</title>
        <authorList>
            <person name="McCartney M.A."/>
            <person name="Auch B."/>
            <person name="Kono T."/>
            <person name="Mallez S."/>
            <person name="Zhang Y."/>
            <person name="Obille A."/>
            <person name="Becker A."/>
            <person name="Abrahante J.E."/>
            <person name="Garbe J."/>
            <person name="Badalamenti J.P."/>
            <person name="Herman A."/>
            <person name="Mangelson H."/>
            <person name="Liachko I."/>
            <person name="Sullivan S."/>
            <person name="Sone E.D."/>
            <person name="Koren S."/>
            <person name="Silverstein K.A.T."/>
            <person name="Beckman K.B."/>
            <person name="Gohl D.M."/>
        </authorList>
    </citation>
    <scope>NUCLEOTIDE SEQUENCE</scope>
    <source>
        <strain evidence="4">Duluth1</strain>
        <tissue evidence="4">Whole animal</tissue>
    </source>
</reference>
<feature type="transmembrane region" description="Helical" evidence="2">
    <location>
        <begin position="173"/>
        <end position="194"/>
    </location>
</feature>
<dbReference type="Proteomes" id="UP000828390">
    <property type="component" value="Unassembled WGS sequence"/>
</dbReference>
<feature type="chain" id="PRO_5038911147" evidence="3">
    <location>
        <begin position="29"/>
        <end position="220"/>
    </location>
</feature>
<accession>A0A9D4BDC7</accession>
<evidence type="ECO:0000256" key="3">
    <source>
        <dbReference type="SAM" id="SignalP"/>
    </source>
</evidence>
<comment type="caution">
    <text evidence="4">The sequence shown here is derived from an EMBL/GenBank/DDBJ whole genome shotgun (WGS) entry which is preliminary data.</text>
</comment>
<gene>
    <name evidence="4" type="ORF">DPMN_193628</name>
</gene>
<evidence type="ECO:0000313" key="4">
    <source>
        <dbReference type="EMBL" id="KAH3691028.1"/>
    </source>
</evidence>
<dbReference type="AlphaFoldDB" id="A0A9D4BDC7"/>
<organism evidence="4 5">
    <name type="scientific">Dreissena polymorpha</name>
    <name type="common">Zebra mussel</name>
    <name type="synonym">Mytilus polymorpha</name>
    <dbReference type="NCBI Taxonomy" id="45954"/>
    <lineage>
        <taxon>Eukaryota</taxon>
        <taxon>Metazoa</taxon>
        <taxon>Spiralia</taxon>
        <taxon>Lophotrochozoa</taxon>
        <taxon>Mollusca</taxon>
        <taxon>Bivalvia</taxon>
        <taxon>Autobranchia</taxon>
        <taxon>Heteroconchia</taxon>
        <taxon>Euheterodonta</taxon>
        <taxon>Imparidentia</taxon>
        <taxon>Neoheterodontei</taxon>
        <taxon>Myida</taxon>
        <taxon>Dreissenoidea</taxon>
        <taxon>Dreissenidae</taxon>
        <taxon>Dreissena</taxon>
    </lineage>
</organism>